<dbReference type="AlphaFoldDB" id="A0A918J9B4"/>
<evidence type="ECO:0000313" key="2">
    <source>
        <dbReference type="EMBL" id="GGW59076.1"/>
    </source>
</evidence>
<comment type="caution">
    <text evidence="2">The sequence shown here is derived from an EMBL/GenBank/DDBJ whole genome shotgun (WGS) entry which is preliminary data.</text>
</comment>
<sequence length="51" mass="5627">MAASGLLSGAVGRERQVGEGRAERGKGRKDVVPKEEPRMPKANRRRRPEAE</sequence>
<organism evidence="2 3">
    <name type="scientific">Streptomyces lucensis JCM 4490</name>
    <dbReference type="NCBI Taxonomy" id="1306176"/>
    <lineage>
        <taxon>Bacteria</taxon>
        <taxon>Bacillati</taxon>
        <taxon>Actinomycetota</taxon>
        <taxon>Actinomycetes</taxon>
        <taxon>Kitasatosporales</taxon>
        <taxon>Streptomycetaceae</taxon>
        <taxon>Streptomyces</taxon>
    </lineage>
</organism>
<reference evidence="2" key="1">
    <citation type="journal article" date="2014" name="Int. J. Syst. Evol. Microbiol.">
        <title>Complete genome sequence of Corynebacterium casei LMG S-19264T (=DSM 44701T), isolated from a smear-ripened cheese.</title>
        <authorList>
            <consortium name="US DOE Joint Genome Institute (JGI-PGF)"/>
            <person name="Walter F."/>
            <person name="Albersmeier A."/>
            <person name="Kalinowski J."/>
            <person name="Ruckert C."/>
        </authorList>
    </citation>
    <scope>NUCLEOTIDE SEQUENCE</scope>
    <source>
        <strain evidence="2">JCM 4490</strain>
    </source>
</reference>
<dbReference type="Proteomes" id="UP000620224">
    <property type="component" value="Unassembled WGS sequence"/>
</dbReference>
<feature type="compositionally biased region" description="Basic residues" evidence="1">
    <location>
        <begin position="41"/>
        <end position="51"/>
    </location>
</feature>
<evidence type="ECO:0000256" key="1">
    <source>
        <dbReference type="SAM" id="MobiDB-lite"/>
    </source>
</evidence>
<gene>
    <name evidence="2" type="ORF">GCM10010503_40300</name>
</gene>
<proteinExistence type="predicted"/>
<reference evidence="2" key="2">
    <citation type="submission" date="2020-09" db="EMBL/GenBank/DDBJ databases">
        <authorList>
            <person name="Sun Q."/>
            <person name="Ohkuma M."/>
        </authorList>
    </citation>
    <scope>NUCLEOTIDE SEQUENCE</scope>
    <source>
        <strain evidence="2">JCM 4490</strain>
    </source>
</reference>
<protein>
    <submittedName>
        <fullName evidence="2">Uncharacterized protein</fullName>
    </submittedName>
</protein>
<feature type="region of interest" description="Disordered" evidence="1">
    <location>
        <begin position="1"/>
        <end position="51"/>
    </location>
</feature>
<feature type="compositionally biased region" description="Basic and acidic residues" evidence="1">
    <location>
        <begin position="12"/>
        <end position="39"/>
    </location>
</feature>
<keyword evidence="3" id="KW-1185">Reference proteome</keyword>
<dbReference type="EMBL" id="BMUE01000008">
    <property type="protein sequence ID" value="GGW59076.1"/>
    <property type="molecule type" value="Genomic_DNA"/>
</dbReference>
<name>A0A918J9B4_9ACTN</name>
<evidence type="ECO:0000313" key="3">
    <source>
        <dbReference type="Proteomes" id="UP000620224"/>
    </source>
</evidence>
<accession>A0A918J9B4</accession>